<comment type="caution">
    <text evidence="1">The sequence shown here is derived from an EMBL/GenBank/DDBJ whole genome shotgun (WGS) entry which is preliminary data.</text>
</comment>
<dbReference type="RefSeq" id="WP_166272819.1">
    <property type="nucleotide sequence ID" value="NZ_JAAFGS010000001.1"/>
</dbReference>
<dbReference type="InterPro" id="IPR035903">
    <property type="entry name" value="HesB-like_dom_sf"/>
</dbReference>
<sequence length="96" mass="10407">MIITDGAKAFIEQEMKKTGIPSLRVLSSGRSCSCCGPGFLVKLGRAEMNDRSLSVNGLEVFYEPHAVSFVDTVTLDLLVDERGTGLVMHGDDRCTL</sequence>
<protein>
    <submittedName>
        <fullName evidence="1">Adhesin</fullName>
    </submittedName>
</protein>
<dbReference type="Proteomes" id="UP000800303">
    <property type="component" value="Unassembled WGS sequence"/>
</dbReference>
<reference evidence="1 2" key="1">
    <citation type="submission" date="2020-01" db="EMBL/GenBank/DDBJ databases">
        <title>Polyphasic characterisation and genomic insights into a novel alkali tolerant bacterium VR-M41.</title>
        <authorList>
            <person name="Vemuluri V.R."/>
        </authorList>
    </citation>
    <scope>NUCLEOTIDE SEQUENCE [LARGE SCALE GENOMIC DNA]</scope>
    <source>
        <strain evidence="1 2">VR-M41</strain>
    </source>
</reference>
<evidence type="ECO:0000313" key="2">
    <source>
        <dbReference type="Proteomes" id="UP000800303"/>
    </source>
</evidence>
<dbReference type="SUPFAM" id="SSF89360">
    <property type="entry name" value="HesB-like domain"/>
    <property type="match status" value="1"/>
</dbReference>
<name>A0ABX0F0Q1_9BACL</name>
<organism evidence="1 2">
    <name type="scientific">Saccharibacillus alkalitolerans</name>
    <dbReference type="NCBI Taxonomy" id="2705290"/>
    <lineage>
        <taxon>Bacteria</taxon>
        <taxon>Bacillati</taxon>
        <taxon>Bacillota</taxon>
        <taxon>Bacilli</taxon>
        <taxon>Bacillales</taxon>
        <taxon>Paenibacillaceae</taxon>
        <taxon>Saccharibacillus</taxon>
    </lineage>
</organism>
<keyword evidence="2" id="KW-1185">Reference proteome</keyword>
<gene>
    <name evidence="1" type="ORF">GYN08_04450</name>
</gene>
<evidence type="ECO:0000313" key="1">
    <source>
        <dbReference type="EMBL" id="NGZ74558.1"/>
    </source>
</evidence>
<proteinExistence type="predicted"/>
<dbReference type="EMBL" id="JAAFGS010000001">
    <property type="protein sequence ID" value="NGZ74558.1"/>
    <property type="molecule type" value="Genomic_DNA"/>
</dbReference>
<accession>A0ABX0F0Q1</accession>